<dbReference type="InterPro" id="IPR050786">
    <property type="entry name" value="EFG1_rRNA-proc"/>
</dbReference>
<feature type="region of interest" description="Disordered" evidence="9">
    <location>
        <begin position="206"/>
        <end position="225"/>
    </location>
</feature>
<name>A0A1X0RD24_RHIZD</name>
<dbReference type="GO" id="GO:0030688">
    <property type="term" value="C:preribosome, small subunit precursor"/>
    <property type="evidence" value="ECO:0007669"/>
    <property type="project" value="TreeGrafter"/>
</dbReference>
<dbReference type="GO" id="GO:0000462">
    <property type="term" value="P:maturation of SSU-rRNA from tricistronic rRNA transcript (SSU-rRNA, 5.8S rRNA, LSU-rRNA)"/>
    <property type="evidence" value="ECO:0007669"/>
    <property type="project" value="TreeGrafter"/>
</dbReference>
<dbReference type="GO" id="GO:0005730">
    <property type="term" value="C:nucleolus"/>
    <property type="evidence" value="ECO:0007669"/>
    <property type="project" value="UniProtKB-SubCell"/>
</dbReference>
<comment type="similarity">
    <text evidence="2">Belongs to the EFG1 family.</text>
</comment>
<dbReference type="Proteomes" id="UP000242414">
    <property type="component" value="Unassembled WGS sequence"/>
</dbReference>
<dbReference type="Pfam" id="PF10153">
    <property type="entry name" value="Efg1"/>
    <property type="match status" value="1"/>
</dbReference>
<evidence type="ECO:0000256" key="8">
    <source>
        <dbReference type="SAM" id="Coils"/>
    </source>
</evidence>
<evidence type="ECO:0000256" key="7">
    <source>
        <dbReference type="ARBA" id="ARBA00023242"/>
    </source>
</evidence>
<protein>
    <recommendedName>
        <fullName evidence="3">rRNA-processing protein EFG1</fullName>
    </recommendedName>
    <alternativeName>
        <fullName evidence="4">rRNA-processing protein efg1</fullName>
    </alternativeName>
</protein>
<accession>A0A1X0RD24</accession>
<dbReference type="PANTHER" id="PTHR33911:SF1">
    <property type="entry name" value="RRNA-PROCESSING PROTEIN EFG1"/>
    <property type="match status" value="1"/>
</dbReference>
<keyword evidence="7" id="KW-0539">Nucleus</keyword>
<evidence type="ECO:0000256" key="6">
    <source>
        <dbReference type="ARBA" id="ARBA00023054"/>
    </source>
</evidence>
<dbReference type="OrthoDB" id="47732at2759"/>
<evidence type="ECO:0000313" key="10">
    <source>
        <dbReference type="EMBL" id="ORE09892.1"/>
    </source>
</evidence>
<reference evidence="10" key="1">
    <citation type="journal article" date="2016" name="Proc. Natl. Acad. Sci. U.S.A.">
        <title>Lipid metabolic changes in an early divergent fungus govern the establishment of a mutualistic symbiosis with endobacteria.</title>
        <authorList>
            <person name="Lastovetsky O.A."/>
            <person name="Gaspar M.L."/>
            <person name="Mondo S.J."/>
            <person name="LaButti K.M."/>
            <person name="Sandor L."/>
            <person name="Grigoriev I.V."/>
            <person name="Henry S.A."/>
            <person name="Pawlowska T.E."/>
        </authorList>
    </citation>
    <scope>NUCLEOTIDE SEQUENCE [LARGE SCALE GENOMIC DNA]</scope>
    <source>
        <strain evidence="10">ATCC 52814</strain>
    </source>
</reference>
<gene>
    <name evidence="10" type="ORF">BCV72DRAFT_333380</name>
</gene>
<sequence>MAFVNQQQQQRQGGFKRKRNNNAEAPESSSKIKKRIRDINRTLNKKNKDTLSAQAIIELKRKLRTLQYELGERVIDDKEQKMATKYHAVKHFERKKTERKINQIEKQLKEESDSEKKKELQVKLEEFKLNMLYIRNYPKTVPYVSLYPKGNENDEKSVARKQRILQEIKTALEKGDKSLREFTKSYRDKYREKLIKQGIIIIEPLAEDEEQQQEEKEDEDDFFEK</sequence>
<evidence type="ECO:0000256" key="2">
    <source>
        <dbReference type="ARBA" id="ARBA00006916"/>
    </source>
</evidence>
<dbReference type="PANTHER" id="PTHR33911">
    <property type="entry name" value="RRNA-PROCESSING PROTEIN EFG1"/>
    <property type="match status" value="1"/>
</dbReference>
<evidence type="ECO:0000256" key="4">
    <source>
        <dbReference type="ARBA" id="ARBA00019827"/>
    </source>
</evidence>
<keyword evidence="6 8" id="KW-0175">Coiled coil</keyword>
<dbReference type="VEuPathDB" id="FungiDB:BCV72DRAFT_333380"/>
<keyword evidence="5" id="KW-0698">rRNA processing</keyword>
<proteinExistence type="inferred from homology"/>
<organism evidence="10">
    <name type="scientific">Rhizopus microsporus var. microsporus</name>
    <dbReference type="NCBI Taxonomy" id="86635"/>
    <lineage>
        <taxon>Eukaryota</taxon>
        <taxon>Fungi</taxon>
        <taxon>Fungi incertae sedis</taxon>
        <taxon>Mucoromycota</taxon>
        <taxon>Mucoromycotina</taxon>
        <taxon>Mucoromycetes</taxon>
        <taxon>Mucorales</taxon>
        <taxon>Mucorineae</taxon>
        <taxon>Rhizopodaceae</taxon>
        <taxon>Rhizopus</taxon>
    </lineage>
</organism>
<feature type="compositionally biased region" description="Low complexity" evidence="9">
    <location>
        <begin position="1"/>
        <end position="12"/>
    </location>
</feature>
<evidence type="ECO:0000256" key="3">
    <source>
        <dbReference type="ARBA" id="ARBA00018689"/>
    </source>
</evidence>
<evidence type="ECO:0000256" key="5">
    <source>
        <dbReference type="ARBA" id="ARBA00022552"/>
    </source>
</evidence>
<dbReference type="InterPro" id="IPR019310">
    <property type="entry name" value="Efg1"/>
</dbReference>
<evidence type="ECO:0000256" key="1">
    <source>
        <dbReference type="ARBA" id="ARBA00004604"/>
    </source>
</evidence>
<dbReference type="EMBL" id="KV921871">
    <property type="protein sequence ID" value="ORE09892.1"/>
    <property type="molecule type" value="Genomic_DNA"/>
</dbReference>
<dbReference type="AlphaFoldDB" id="A0A1X0RD24"/>
<comment type="subcellular location">
    <subcellularLocation>
        <location evidence="1">Nucleus</location>
        <location evidence="1">Nucleolus</location>
    </subcellularLocation>
</comment>
<feature type="region of interest" description="Disordered" evidence="9">
    <location>
        <begin position="1"/>
        <end position="34"/>
    </location>
</feature>
<feature type="coiled-coil region" evidence="8">
    <location>
        <begin position="94"/>
        <end position="121"/>
    </location>
</feature>
<evidence type="ECO:0000256" key="9">
    <source>
        <dbReference type="SAM" id="MobiDB-lite"/>
    </source>
</evidence>